<dbReference type="InterPro" id="IPR008155">
    <property type="entry name" value="Amyloid_glyco"/>
</dbReference>
<dbReference type="InterPro" id="IPR015849">
    <property type="entry name" value="Amyloid_glyco_heparin-bd"/>
</dbReference>
<dbReference type="GO" id="GO:0016020">
    <property type="term" value="C:membrane"/>
    <property type="evidence" value="ECO:0007669"/>
    <property type="project" value="UniProtKB-SubCell"/>
</dbReference>
<evidence type="ECO:0000259" key="6">
    <source>
        <dbReference type="PROSITE" id="PS51869"/>
    </source>
</evidence>
<keyword evidence="5" id="KW-1015">Disulfide bond</keyword>
<organism evidence="7 8">
    <name type="scientific">Anas platyrhynchos</name>
    <name type="common">Mallard</name>
    <name type="synonym">Anas boschas</name>
    <dbReference type="NCBI Taxonomy" id="8839"/>
    <lineage>
        <taxon>Eukaryota</taxon>
        <taxon>Metazoa</taxon>
        <taxon>Chordata</taxon>
        <taxon>Craniata</taxon>
        <taxon>Vertebrata</taxon>
        <taxon>Euteleostomi</taxon>
        <taxon>Archelosauria</taxon>
        <taxon>Archosauria</taxon>
        <taxon>Dinosauria</taxon>
        <taxon>Saurischia</taxon>
        <taxon>Theropoda</taxon>
        <taxon>Coelurosauria</taxon>
        <taxon>Aves</taxon>
        <taxon>Neognathae</taxon>
        <taxon>Galloanserae</taxon>
        <taxon>Anseriformes</taxon>
        <taxon>Anatidae</taxon>
        <taxon>Anatinae</taxon>
        <taxon>Anas</taxon>
    </lineage>
</organism>
<dbReference type="Gene3D" id="3.90.570.10">
    <property type="entry name" value="Amyloidogenic glycoprotein, heparin-binding domain"/>
    <property type="match status" value="1"/>
</dbReference>
<dbReference type="AlphaFoldDB" id="A0A8B9TB88"/>
<dbReference type="GO" id="GO:0007417">
    <property type="term" value="P:central nervous system development"/>
    <property type="evidence" value="ECO:0007669"/>
    <property type="project" value="TreeGrafter"/>
</dbReference>
<evidence type="ECO:0000256" key="4">
    <source>
        <dbReference type="ARBA" id="ARBA00023136"/>
    </source>
</evidence>
<comment type="subcellular location">
    <subcellularLocation>
        <location evidence="1">Membrane</location>
        <topology evidence="1">Single-pass type I membrane protein</topology>
    </subcellularLocation>
</comment>
<feature type="disulfide bond" evidence="5">
    <location>
        <begin position="119"/>
        <end position="126"/>
    </location>
</feature>
<keyword evidence="4" id="KW-0472">Membrane</keyword>
<dbReference type="InterPro" id="IPR036454">
    <property type="entry name" value="Amyloid_glyco_heparin-bd_sf"/>
</dbReference>
<evidence type="ECO:0000256" key="3">
    <source>
        <dbReference type="ARBA" id="ARBA00022989"/>
    </source>
</evidence>
<feature type="region of interest" description="CuBD subdomain" evidence="5">
    <location>
        <begin position="131"/>
        <end position="149"/>
    </location>
</feature>
<keyword evidence="3" id="KW-1133">Transmembrane helix</keyword>
<reference evidence="7" key="2">
    <citation type="submission" date="2025-08" db="UniProtKB">
        <authorList>
            <consortium name="Ensembl"/>
        </authorList>
    </citation>
    <scope>IDENTIFICATION</scope>
</reference>
<dbReference type="SMART" id="SM00006">
    <property type="entry name" value="A4_EXTRA"/>
    <property type="match status" value="1"/>
</dbReference>
<reference evidence="7" key="1">
    <citation type="submission" date="2019-08" db="EMBL/GenBank/DDBJ databases">
        <title>Three high-quality genomes provides insights into domestication of ducks.</title>
        <authorList>
            <person name="Hou Z.C."/>
            <person name="Zhu F."/>
            <person name="Yin Z.T."/>
            <person name="Zhang F."/>
        </authorList>
    </citation>
    <scope>NUCLEOTIDE SEQUENCE [LARGE SCALE GENOMIC DNA]</scope>
</reference>
<comment type="caution">
    <text evidence="5">Lacks conserved residue(s) required for the propagation of feature annotation.</text>
</comment>
<reference evidence="7" key="3">
    <citation type="submission" date="2025-09" db="UniProtKB">
        <authorList>
            <consortium name="Ensembl"/>
        </authorList>
    </citation>
    <scope>IDENTIFICATION</scope>
</reference>
<dbReference type="SUPFAM" id="SSF56491">
    <property type="entry name" value="A heparin-binding domain"/>
    <property type="match status" value="1"/>
</dbReference>
<dbReference type="InterPro" id="IPR008154">
    <property type="entry name" value="Amyloid_glyco_extra"/>
</dbReference>
<dbReference type="PANTHER" id="PTHR23103:SF14">
    <property type="entry name" value="AMYLOID BETA PRECURSOR LIKE PROTEIN 2"/>
    <property type="match status" value="1"/>
</dbReference>
<comment type="similarity">
    <text evidence="5">Belongs to the APP family.</text>
</comment>
<feature type="region of interest" description="GFLD subdomain" evidence="5">
    <location>
        <begin position="62"/>
        <end position="131"/>
    </location>
</feature>
<dbReference type="PROSITE" id="PS51869">
    <property type="entry name" value="APP_E1"/>
    <property type="match status" value="1"/>
</dbReference>
<accession>A0A8B9TB88</accession>
<name>A0A8B9TB88_ANAPL</name>
<evidence type="ECO:0000313" key="8">
    <source>
        <dbReference type="Proteomes" id="UP000694400"/>
    </source>
</evidence>
<protein>
    <recommendedName>
        <fullName evidence="6">E1 domain-containing protein</fullName>
    </recommendedName>
</protein>
<keyword evidence="2" id="KW-0812">Transmembrane</keyword>
<dbReference type="Proteomes" id="UP000694400">
    <property type="component" value="Chromosome 23"/>
</dbReference>
<dbReference type="GO" id="GO:0008201">
    <property type="term" value="F:heparin binding"/>
    <property type="evidence" value="ECO:0007669"/>
    <property type="project" value="UniProtKB-UniRule"/>
</dbReference>
<proteinExistence type="inferred from homology"/>
<dbReference type="Ensembl" id="ENSAPLT00020019987.1">
    <property type="protein sequence ID" value="ENSAPLP00020018485.1"/>
    <property type="gene ID" value="ENSAPLG00020013148.1"/>
</dbReference>
<sequence length="178" mass="19508">MKAIRRSALSMPKAELRRGRDACKEIKRIRWAAGIAERLWNFCCIVEGYVKALAANAGTGFAVAEPQIAMFCGKLNMHVNIQTGKWEPDTSGTKSCFGSKEEILQYCQEMYPDLQITNCRGSQSACQHRQLVQEGEEAVQGPHSHCCALQVPGGRVCKRCPAGPREVPILPQGADGCV</sequence>
<dbReference type="GO" id="GO:0007409">
    <property type="term" value="P:axonogenesis"/>
    <property type="evidence" value="ECO:0007669"/>
    <property type="project" value="TreeGrafter"/>
</dbReference>
<evidence type="ECO:0000256" key="1">
    <source>
        <dbReference type="ARBA" id="ARBA00004479"/>
    </source>
</evidence>
<dbReference type="PANTHER" id="PTHR23103">
    <property type="entry name" value="ALZHEIMER'S DISEASE BETA-AMYLOID RELATED"/>
    <property type="match status" value="1"/>
</dbReference>
<evidence type="ECO:0000313" key="7">
    <source>
        <dbReference type="Ensembl" id="ENSAPLP00020018485.1"/>
    </source>
</evidence>
<evidence type="ECO:0000256" key="5">
    <source>
        <dbReference type="PROSITE-ProRule" id="PRU01217"/>
    </source>
</evidence>
<dbReference type="Pfam" id="PF02177">
    <property type="entry name" value="APP_N"/>
    <property type="match status" value="1"/>
</dbReference>
<feature type="domain" description="E1" evidence="6">
    <location>
        <begin position="62"/>
        <end position="149"/>
    </location>
</feature>
<evidence type="ECO:0000256" key="2">
    <source>
        <dbReference type="ARBA" id="ARBA00022692"/>
    </source>
</evidence>